<dbReference type="PANTHER" id="PTHR37012">
    <property type="entry name" value="B-ZIP TRANSCRIPTION FACTOR (EUROFUNG)-RELATED"/>
    <property type="match status" value="1"/>
</dbReference>
<reference evidence="3 4" key="1">
    <citation type="journal article" date="2012" name="PLoS Pathog.">
        <title>Diverse lifestyles and strategies of plant pathogenesis encoded in the genomes of eighteen Dothideomycetes fungi.</title>
        <authorList>
            <person name="Ohm R.A."/>
            <person name="Feau N."/>
            <person name="Henrissat B."/>
            <person name="Schoch C.L."/>
            <person name="Horwitz B.A."/>
            <person name="Barry K.W."/>
            <person name="Condon B.J."/>
            <person name="Copeland A.C."/>
            <person name="Dhillon B."/>
            <person name="Glaser F."/>
            <person name="Hesse C.N."/>
            <person name="Kosti I."/>
            <person name="LaButti K."/>
            <person name="Lindquist E.A."/>
            <person name="Lucas S."/>
            <person name="Salamov A.A."/>
            <person name="Bradshaw R.E."/>
            <person name="Ciuffetti L."/>
            <person name="Hamelin R.C."/>
            <person name="Kema G.H.J."/>
            <person name="Lawrence C."/>
            <person name="Scott J.A."/>
            <person name="Spatafora J.W."/>
            <person name="Turgeon B.G."/>
            <person name="de Wit P.J.G.M."/>
            <person name="Zhong S."/>
            <person name="Goodwin S.B."/>
            <person name="Grigoriev I.V."/>
        </authorList>
    </citation>
    <scope>NUCLEOTIDE SEQUENCE [LARGE SCALE GENOMIC DNA]</scope>
    <source>
        <strain evidence="3 4">UAMH 10762</strain>
    </source>
</reference>
<feature type="region of interest" description="Disordered" evidence="2">
    <location>
        <begin position="28"/>
        <end position="56"/>
    </location>
</feature>
<dbReference type="OrthoDB" id="4161589at2759"/>
<dbReference type="GeneID" id="19107533"/>
<dbReference type="EMBL" id="KB445553">
    <property type="protein sequence ID" value="EMC97827.1"/>
    <property type="molecule type" value="Genomic_DNA"/>
</dbReference>
<evidence type="ECO:0000313" key="4">
    <source>
        <dbReference type="Proteomes" id="UP000011761"/>
    </source>
</evidence>
<dbReference type="Pfam" id="PF11905">
    <property type="entry name" value="DUF3425"/>
    <property type="match status" value="1"/>
</dbReference>
<dbReference type="OMA" id="MRWQIEP"/>
<evidence type="ECO:0000313" key="3">
    <source>
        <dbReference type="EMBL" id="EMC97827.1"/>
    </source>
</evidence>
<dbReference type="eggNOG" id="ENOG502RZFH">
    <property type="taxonomic scope" value="Eukaryota"/>
</dbReference>
<feature type="compositionally biased region" description="Polar residues" evidence="2">
    <location>
        <begin position="208"/>
        <end position="217"/>
    </location>
</feature>
<keyword evidence="4" id="KW-1185">Reference proteome</keyword>
<feature type="compositionally biased region" description="Low complexity" evidence="2">
    <location>
        <begin position="268"/>
        <end position="281"/>
    </location>
</feature>
<organism evidence="3 4">
    <name type="scientific">Baudoinia panamericana (strain UAMH 10762)</name>
    <name type="common">Angels' share fungus</name>
    <name type="synonym">Baudoinia compniacensis (strain UAMH 10762)</name>
    <dbReference type="NCBI Taxonomy" id="717646"/>
    <lineage>
        <taxon>Eukaryota</taxon>
        <taxon>Fungi</taxon>
        <taxon>Dikarya</taxon>
        <taxon>Ascomycota</taxon>
        <taxon>Pezizomycotina</taxon>
        <taxon>Dothideomycetes</taxon>
        <taxon>Dothideomycetidae</taxon>
        <taxon>Mycosphaerellales</taxon>
        <taxon>Teratosphaeriaceae</taxon>
        <taxon>Baudoinia</taxon>
    </lineage>
</organism>
<dbReference type="KEGG" id="bcom:BAUCODRAFT_120757"/>
<evidence type="ECO:0008006" key="5">
    <source>
        <dbReference type="Google" id="ProtNLM"/>
    </source>
</evidence>
<dbReference type="Proteomes" id="UP000011761">
    <property type="component" value="Unassembled WGS sequence"/>
</dbReference>
<protein>
    <recommendedName>
        <fullName evidence="5">BZIP domain-containing protein</fullName>
    </recommendedName>
</protein>
<feature type="region of interest" description="Disordered" evidence="2">
    <location>
        <begin position="167"/>
        <end position="283"/>
    </location>
</feature>
<accession>M2LTG5</accession>
<dbReference type="AlphaFoldDB" id="M2LTG5"/>
<feature type="compositionally biased region" description="Polar residues" evidence="2">
    <location>
        <begin position="167"/>
        <end position="180"/>
    </location>
</feature>
<proteinExistence type="predicted"/>
<keyword evidence="1" id="KW-0175">Coiled coil</keyword>
<dbReference type="Gene3D" id="1.20.5.170">
    <property type="match status" value="1"/>
</dbReference>
<dbReference type="PANTHER" id="PTHR37012:SF2">
    <property type="entry name" value="BZIP DOMAIN-CONTAINING PROTEIN-RELATED"/>
    <property type="match status" value="1"/>
</dbReference>
<dbReference type="HOGENOM" id="CLU_020925_1_1_1"/>
<evidence type="ECO:0000256" key="2">
    <source>
        <dbReference type="SAM" id="MobiDB-lite"/>
    </source>
</evidence>
<sequence length="547" mass="59590">MATPSTYPSHGSAVTNGYTDSQATAAAALSQHNGDEVQTNGRKRKAPGAPGSRGVANLTPEQLAKKRANDREAQRAIRERTRNTIETLERRIRELESQQPFQELQRAIAERDAALRDCEELRRRLATVAQVVGSNIAEGGLSVTNGAAAQGVQASLNELAALGAQQTPLPTSVPSTSLGPYQTAPYPSHAGSGGFNDTLVHPDLRSPASYSSGTPLTHGSPGTGQPQGSTLMKWSPSLEPLNHAQQVPPAQMQQHGQTNGGHYEHEQASQQLQPPAQLQQPVSNSDRCDLRFLLDSNGSPNAQAPAMAYPQTSAQPELLPVHARQPYNTPPSSPLDSLLSDFIANRRAQVKAGVPVHEVLGPEYPDFTALRDQGVSSTQPCHPVSTLLIDVLSKFPDISQLSERVAVLYVMFLLVRWFISLDEACYERLPEWAKPVTEQLERPHALWNDLLPWPFMRKRLVTAASPVKFDEFFVPYTASLSLNWPYPTDQVLIPDTAAALGEGSLVINPVFEAHLRDLRHWSLGSDFQQAFPDLVNDAVRDDGPPDV</sequence>
<feature type="compositionally biased region" description="Polar residues" evidence="2">
    <location>
        <begin position="223"/>
        <end position="232"/>
    </location>
</feature>
<name>M2LTG5_BAUPA</name>
<evidence type="ECO:0000256" key="1">
    <source>
        <dbReference type="SAM" id="Coils"/>
    </source>
</evidence>
<dbReference type="InterPro" id="IPR021833">
    <property type="entry name" value="DUF3425"/>
</dbReference>
<gene>
    <name evidence="3" type="ORF">BAUCODRAFT_120757</name>
</gene>
<dbReference type="RefSeq" id="XP_007674751.1">
    <property type="nucleotide sequence ID" value="XM_007676561.1"/>
</dbReference>
<dbReference type="CDD" id="cd14688">
    <property type="entry name" value="bZIP_YAP"/>
    <property type="match status" value="1"/>
</dbReference>
<feature type="compositionally biased region" description="Polar residues" evidence="2">
    <location>
        <begin position="28"/>
        <end position="40"/>
    </location>
</feature>
<feature type="coiled-coil region" evidence="1">
    <location>
        <begin position="71"/>
        <end position="124"/>
    </location>
</feature>